<evidence type="ECO:0000256" key="2">
    <source>
        <dbReference type="ARBA" id="ARBA00008537"/>
    </source>
</evidence>
<evidence type="ECO:0000256" key="4">
    <source>
        <dbReference type="ARBA" id="ARBA00022475"/>
    </source>
</evidence>
<evidence type="ECO:0000313" key="11">
    <source>
        <dbReference type="Proteomes" id="UP000297951"/>
    </source>
</evidence>
<dbReference type="Gene3D" id="1.20.1720.10">
    <property type="entry name" value="Multidrug resistance protein D"/>
    <property type="match status" value="1"/>
</dbReference>
<keyword evidence="7 8" id="KW-0472">Membrane</keyword>
<dbReference type="CDD" id="cd17503">
    <property type="entry name" value="MFS_LmrB_MDR_like"/>
    <property type="match status" value="1"/>
</dbReference>
<evidence type="ECO:0000256" key="1">
    <source>
        <dbReference type="ARBA" id="ARBA00004651"/>
    </source>
</evidence>
<evidence type="ECO:0000256" key="3">
    <source>
        <dbReference type="ARBA" id="ARBA00022448"/>
    </source>
</evidence>
<dbReference type="PANTHER" id="PTHR42718:SF9">
    <property type="entry name" value="MAJOR FACILITATOR SUPERFAMILY MULTIDRUG TRANSPORTER MFSC"/>
    <property type="match status" value="1"/>
</dbReference>
<dbReference type="InterPro" id="IPR004638">
    <property type="entry name" value="EmrB-like"/>
</dbReference>
<keyword evidence="3" id="KW-0813">Transport</keyword>
<feature type="transmembrane region" description="Helical" evidence="8">
    <location>
        <begin position="334"/>
        <end position="355"/>
    </location>
</feature>
<dbReference type="PRINTS" id="PR01036">
    <property type="entry name" value="TCRTETB"/>
</dbReference>
<proteinExistence type="inferred from homology"/>
<dbReference type="Gene3D" id="1.20.1250.20">
    <property type="entry name" value="MFS general substrate transporter like domains"/>
    <property type="match status" value="1"/>
</dbReference>
<comment type="subcellular location">
    <subcellularLocation>
        <location evidence="1">Cell membrane</location>
        <topology evidence="1">Multi-pass membrane protein</topology>
    </subcellularLocation>
</comment>
<dbReference type="GO" id="GO:0005886">
    <property type="term" value="C:plasma membrane"/>
    <property type="evidence" value="ECO:0007669"/>
    <property type="project" value="UniProtKB-SubCell"/>
</dbReference>
<feature type="transmembrane region" description="Helical" evidence="8">
    <location>
        <begin position="463"/>
        <end position="491"/>
    </location>
</feature>
<dbReference type="Proteomes" id="UP000297951">
    <property type="component" value="Unassembled WGS sequence"/>
</dbReference>
<evidence type="ECO:0000313" key="10">
    <source>
        <dbReference type="EMBL" id="TFU20667.1"/>
    </source>
</evidence>
<dbReference type="GO" id="GO:0022857">
    <property type="term" value="F:transmembrane transporter activity"/>
    <property type="evidence" value="ECO:0007669"/>
    <property type="project" value="InterPro"/>
</dbReference>
<feature type="transmembrane region" description="Helical" evidence="8">
    <location>
        <begin position="391"/>
        <end position="417"/>
    </location>
</feature>
<dbReference type="Pfam" id="PF07690">
    <property type="entry name" value="MFS_1"/>
    <property type="match status" value="1"/>
</dbReference>
<feature type="transmembrane region" description="Helical" evidence="8">
    <location>
        <begin position="164"/>
        <end position="188"/>
    </location>
</feature>
<keyword evidence="6 8" id="KW-1133">Transmembrane helix</keyword>
<dbReference type="EMBL" id="SPQC01000050">
    <property type="protein sequence ID" value="TFU20667.1"/>
    <property type="molecule type" value="Genomic_DNA"/>
</dbReference>
<evidence type="ECO:0000256" key="8">
    <source>
        <dbReference type="SAM" id="Phobius"/>
    </source>
</evidence>
<feature type="transmembrane region" description="Helical" evidence="8">
    <location>
        <begin position="194"/>
        <end position="214"/>
    </location>
</feature>
<feature type="transmembrane region" description="Helical" evidence="8">
    <location>
        <begin position="261"/>
        <end position="279"/>
    </location>
</feature>
<dbReference type="InterPro" id="IPR020846">
    <property type="entry name" value="MFS_dom"/>
</dbReference>
<feature type="domain" description="Major facilitator superfamily (MFS) profile" evidence="9">
    <location>
        <begin position="40"/>
        <end position="496"/>
    </location>
</feature>
<comment type="similarity">
    <text evidence="2">Belongs to the major facilitator superfamily. EmrB family.</text>
</comment>
<dbReference type="NCBIfam" id="TIGR00711">
    <property type="entry name" value="efflux_EmrB"/>
    <property type="match status" value="1"/>
</dbReference>
<reference evidence="10 11" key="1">
    <citation type="submission" date="2019-03" db="EMBL/GenBank/DDBJ databases">
        <title>Diversity of the mouse oral microbiome.</title>
        <authorList>
            <person name="Joseph S."/>
            <person name="Aduse-Opoku J."/>
            <person name="Curtis M."/>
            <person name="Wade W."/>
            <person name="Hashim A."/>
        </authorList>
    </citation>
    <scope>NUCLEOTIDE SEQUENCE [LARGE SCALE GENOMIC DNA]</scope>
    <source>
        <strain evidence="11">irhom_31</strain>
    </source>
</reference>
<feature type="transmembrane region" description="Helical" evidence="8">
    <location>
        <begin position="438"/>
        <end position="457"/>
    </location>
</feature>
<organism evidence="10 11">
    <name type="scientific">Rothia nasimurium</name>
    <dbReference type="NCBI Taxonomy" id="85336"/>
    <lineage>
        <taxon>Bacteria</taxon>
        <taxon>Bacillati</taxon>
        <taxon>Actinomycetota</taxon>
        <taxon>Actinomycetes</taxon>
        <taxon>Micrococcales</taxon>
        <taxon>Micrococcaceae</taxon>
        <taxon>Rothia</taxon>
    </lineage>
</organism>
<evidence type="ECO:0000259" key="9">
    <source>
        <dbReference type="PROSITE" id="PS50850"/>
    </source>
</evidence>
<dbReference type="AlphaFoldDB" id="A0A4Y9F0S7"/>
<dbReference type="OrthoDB" id="9812221at2"/>
<feature type="transmembrane region" description="Helical" evidence="8">
    <location>
        <begin position="138"/>
        <end position="157"/>
    </location>
</feature>
<evidence type="ECO:0000256" key="7">
    <source>
        <dbReference type="ARBA" id="ARBA00023136"/>
    </source>
</evidence>
<gene>
    <name evidence="10" type="ORF">E4U03_10880</name>
</gene>
<evidence type="ECO:0000256" key="6">
    <source>
        <dbReference type="ARBA" id="ARBA00022989"/>
    </source>
</evidence>
<accession>A0A4Y9F0S7</accession>
<keyword evidence="5 8" id="KW-0812">Transmembrane</keyword>
<name>A0A4Y9F0S7_9MICC</name>
<sequence>MSSMQTHSHPETGAHAVTEPAAHTVSMPAAHKLEHQEFLLLAIMVIAAFVLILNETLLGVALPDIMSDLNISASTAQWTSTGFMLTMAVVTPASGFIISRYSIRAVFVGAMALFSLGTLVAATAPGIALLLVGRVLQAGGTGVMIPLLMTTMMRLVAPSKIGQAMGLIGMVISAAPAAGPTVSGLILNVASWRWLFWLILPIGIIALVIGLRLAPAEKPEGGSQKLDVFSIVLSTLGFGGLVLGLSSMGGDSSHGGAHLPVNPWVIVAVSVALLAVFVRRQIQLQDRGPFMDLRIFRARPFTLTVIMTSLGIGVMLGTAIMIPLYAANVLGMSALQTGLMLLPGGVLMAVLSPFVGRLSDRFGARTLVIPGALLFSASIWLMSTFNTQTPVWYLVATYMLMTFALPLINTPMMSLGLGSLDQELHAFGSSAMTTFQQVSGAAATALFIALLGIGSAAHGGTGVGAYMAGVHLAFLVAAFMSLASIVVALLLPAGKQAAGSAPMAH</sequence>
<feature type="transmembrane region" description="Helical" evidence="8">
    <location>
        <begin position="300"/>
        <end position="322"/>
    </location>
</feature>
<dbReference type="InterPro" id="IPR011701">
    <property type="entry name" value="MFS"/>
</dbReference>
<dbReference type="InterPro" id="IPR036259">
    <property type="entry name" value="MFS_trans_sf"/>
</dbReference>
<dbReference type="PROSITE" id="PS50850">
    <property type="entry name" value="MFS"/>
    <property type="match status" value="1"/>
</dbReference>
<dbReference type="SUPFAM" id="SSF103473">
    <property type="entry name" value="MFS general substrate transporter"/>
    <property type="match status" value="1"/>
</dbReference>
<feature type="transmembrane region" description="Helical" evidence="8">
    <location>
        <begin position="226"/>
        <end position="249"/>
    </location>
</feature>
<evidence type="ECO:0000256" key="5">
    <source>
        <dbReference type="ARBA" id="ARBA00022692"/>
    </source>
</evidence>
<keyword evidence="4" id="KW-1003">Cell membrane</keyword>
<dbReference type="PANTHER" id="PTHR42718">
    <property type="entry name" value="MAJOR FACILITATOR SUPERFAMILY MULTIDRUG TRANSPORTER MFSC"/>
    <property type="match status" value="1"/>
</dbReference>
<feature type="transmembrane region" description="Helical" evidence="8">
    <location>
        <begin position="38"/>
        <end position="58"/>
    </location>
</feature>
<feature type="transmembrane region" description="Helical" evidence="8">
    <location>
        <begin position="105"/>
        <end position="132"/>
    </location>
</feature>
<feature type="transmembrane region" description="Helical" evidence="8">
    <location>
        <begin position="78"/>
        <end position="98"/>
    </location>
</feature>
<feature type="transmembrane region" description="Helical" evidence="8">
    <location>
        <begin position="367"/>
        <end position="385"/>
    </location>
</feature>
<protein>
    <submittedName>
        <fullName evidence="10">DHA2 family efflux MFS transporter permease subunit</fullName>
    </submittedName>
</protein>
<comment type="caution">
    <text evidence="10">The sequence shown here is derived from an EMBL/GenBank/DDBJ whole genome shotgun (WGS) entry which is preliminary data.</text>
</comment>